<dbReference type="InterPro" id="IPR017853">
    <property type="entry name" value="GH"/>
</dbReference>
<dbReference type="InterPro" id="IPR005323">
    <property type="entry name" value="CBM41_pullulanase"/>
</dbReference>
<dbReference type="CDD" id="cd10315">
    <property type="entry name" value="CBM41_pullulanase"/>
    <property type="match status" value="1"/>
</dbReference>
<dbReference type="PANTHER" id="PTHR43002">
    <property type="entry name" value="GLYCOGEN DEBRANCHING ENZYME"/>
    <property type="match status" value="1"/>
</dbReference>
<dbReference type="Gene3D" id="2.60.40.1110">
    <property type="match status" value="1"/>
</dbReference>
<dbReference type="InterPro" id="IPR013783">
    <property type="entry name" value="Ig-like_fold"/>
</dbReference>
<evidence type="ECO:0000256" key="1">
    <source>
        <dbReference type="ARBA" id="ARBA00008061"/>
    </source>
</evidence>
<evidence type="ECO:0000256" key="2">
    <source>
        <dbReference type="ARBA" id="ARBA00022729"/>
    </source>
</evidence>
<protein>
    <recommendedName>
        <fullName evidence="7">Glycosyl hydrolase family 13 catalytic domain-containing protein</fullName>
    </recommendedName>
</protein>
<keyword evidence="2 6" id="KW-0732">Signal</keyword>
<dbReference type="EMBL" id="JADINA010000031">
    <property type="protein sequence ID" value="MBO8426615.1"/>
    <property type="molecule type" value="Genomic_DNA"/>
</dbReference>
<name>A0A9D9DGJ0_9FIRM</name>
<evidence type="ECO:0000256" key="5">
    <source>
        <dbReference type="ARBA" id="ARBA00023295"/>
    </source>
</evidence>
<dbReference type="InterPro" id="IPR014756">
    <property type="entry name" value="Ig_E-set"/>
</dbReference>
<reference evidence="8" key="1">
    <citation type="submission" date="2020-10" db="EMBL/GenBank/DDBJ databases">
        <authorList>
            <person name="Gilroy R."/>
        </authorList>
    </citation>
    <scope>NUCLEOTIDE SEQUENCE</scope>
    <source>
        <strain evidence="8">17113</strain>
    </source>
</reference>
<keyword evidence="5" id="KW-0326">Glycosidase</keyword>
<evidence type="ECO:0000256" key="6">
    <source>
        <dbReference type="SAM" id="SignalP"/>
    </source>
</evidence>
<dbReference type="GO" id="GO:0005975">
    <property type="term" value="P:carbohydrate metabolic process"/>
    <property type="evidence" value="ECO:0007669"/>
    <property type="project" value="InterPro"/>
</dbReference>
<accession>A0A9D9DGJ0</accession>
<dbReference type="InterPro" id="IPR006047">
    <property type="entry name" value="GH13_cat_dom"/>
</dbReference>
<dbReference type="CDD" id="cd11341">
    <property type="entry name" value="AmyAc_Pullulanase_LD-like"/>
    <property type="match status" value="1"/>
</dbReference>
<dbReference type="AlphaFoldDB" id="A0A9D9DGJ0"/>
<keyword evidence="4" id="KW-0106">Calcium</keyword>
<feature type="signal peptide" evidence="6">
    <location>
        <begin position="1"/>
        <end position="23"/>
    </location>
</feature>
<dbReference type="SUPFAM" id="SSF49452">
    <property type="entry name" value="Starch-binding domain-like"/>
    <property type="match status" value="1"/>
</dbReference>
<organism evidence="8 9">
    <name type="scientific">Candidatus Alloenteromonas pullistercoris</name>
    <dbReference type="NCBI Taxonomy" id="2840785"/>
    <lineage>
        <taxon>Bacteria</taxon>
        <taxon>Bacillati</taxon>
        <taxon>Bacillota</taxon>
        <taxon>Bacillota incertae sedis</taxon>
        <taxon>Candidatus Alloenteromonas</taxon>
    </lineage>
</organism>
<dbReference type="CDD" id="cd02860">
    <property type="entry name" value="E_set_Pullulanase"/>
    <property type="match status" value="1"/>
</dbReference>
<comment type="caution">
    <text evidence="8">The sequence shown here is derived from an EMBL/GenBank/DDBJ whole genome shotgun (WGS) entry which is preliminary data.</text>
</comment>
<dbReference type="SUPFAM" id="SSF51445">
    <property type="entry name" value="(Trans)glycosidases"/>
    <property type="match status" value="1"/>
</dbReference>
<dbReference type="Gene3D" id="2.60.40.10">
    <property type="entry name" value="Immunoglobulins"/>
    <property type="match status" value="1"/>
</dbReference>
<dbReference type="Proteomes" id="UP000823634">
    <property type="component" value="Unassembled WGS sequence"/>
</dbReference>
<feature type="domain" description="Glycosyl hydrolase family 13 catalytic" evidence="7">
    <location>
        <begin position="434"/>
        <end position="803"/>
    </location>
</feature>
<evidence type="ECO:0000256" key="4">
    <source>
        <dbReference type="ARBA" id="ARBA00022837"/>
    </source>
</evidence>
<feature type="chain" id="PRO_5038693011" description="Glycosyl hydrolase family 13 catalytic domain-containing protein" evidence="6">
    <location>
        <begin position="24"/>
        <end position="892"/>
    </location>
</feature>
<dbReference type="Pfam" id="PF00128">
    <property type="entry name" value="Alpha-amylase"/>
    <property type="match status" value="1"/>
</dbReference>
<comment type="similarity">
    <text evidence="1">Belongs to the glycosyl hydrolase 13 family.</text>
</comment>
<evidence type="ECO:0000313" key="9">
    <source>
        <dbReference type="Proteomes" id="UP000823634"/>
    </source>
</evidence>
<keyword evidence="3" id="KW-0378">Hydrolase</keyword>
<dbReference type="Pfam" id="PF03714">
    <property type="entry name" value="PUD"/>
    <property type="match status" value="1"/>
</dbReference>
<sequence length="892" mass="98358">MKNRLLYCLGLAALILAGCGENAQSQSSSNETEESSSYSFPETPVYDEPSFQIHYLREDYEYAPWCLWLWADGLEGDDYEFNGGDGQNGAIAAYTFSELGIEEDGVLNFIVKNGRGSTWNGKDVEEDRSIDFSAIEEDGNDVKHVYLKSGDSYVYDSPEYTIPDMINTAFFSTPKRLIVRTSNKASQVEYYRDGELIHAESGGSNGMTVFEVNFEEDMAFESEYTVKVTFVSGTVLQAEVDKSMLYSTDVFNDLYYYDGDDLGFTFDSQKANLAVWSPFSESIELRIYDSGTPVSLDPSRGDDSFSAYSLVKGEKGVWRASLDLEKAIGKYYTLFVKSDSYPSGIEIVDPYAKGAGINGLRGFIPDFDSKQAKPEGWDEFAPTPYDRKELVVYEAHIADITSSATWTSDPEARKLEKTYAGAILPGTVYQGADKAYPTGFDHIKSLGVNAIQLLPIFDQANEEAPEKRTFNWGYNPLNYNVVEGVYSSDPYDGYVRIKEFRELVKAYGEEGINVIMDVVYNHVNGALGSNFDVLAPKYYFRYSNGKLTSDSGCGNDVASENKMVAKFIADSVTFWAKEYKLGGFRFDLMGLITVEAMNAASDAAKEVNPDIVIYGEPWKMGSVMHPLADQSTMADWDGYGGFSDSMRDALIKGGLAAVTELAWATNPRGGSATDAATIASGIKGLTGNYSGSSADKTVNYASCHDNYTLYDRVYMSGTYDEELLRKMPVLANSVALLSQGTSFMLSGEEFLRSKDTGEVDEEGHAIKDGNSYASSYEVNELDYSLLEKNEDIVDIYRKLIALKTSEPGLHLTSAEVKESGFAAEVTSSGHQIGFEFAGNDGRTYKVIHNDGASEHDAVDLSGYTLYLDTLSSGLTLSEATPMERFQTVVAYK</sequence>
<evidence type="ECO:0000259" key="7">
    <source>
        <dbReference type="SMART" id="SM00642"/>
    </source>
</evidence>
<dbReference type="PROSITE" id="PS51257">
    <property type="entry name" value="PROKAR_LIPOPROTEIN"/>
    <property type="match status" value="1"/>
</dbReference>
<dbReference type="GO" id="GO:0030246">
    <property type="term" value="F:carbohydrate binding"/>
    <property type="evidence" value="ECO:0007669"/>
    <property type="project" value="InterPro"/>
</dbReference>
<dbReference type="SMART" id="SM00642">
    <property type="entry name" value="Aamy"/>
    <property type="match status" value="1"/>
</dbReference>
<dbReference type="Gene3D" id="3.20.20.80">
    <property type="entry name" value="Glycosidases"/>
    <property type="match status" value="1"/>
</dbReference>
<dbReference type="GO" id="GO:0016798">
    <property type="term" value="F:hydrolase activity, acting on glycosyl bonds"/>
    <property type="evidence" value="ECO:0007669"/>
    <property type="project" value="UniProtKB-KW"/>
</dbReference>
<evidence type="ECO:0000256" key="3">
    <source>
        <dbReference type="ARBA" id="ARBA00022801"/>
    </source>
</evidence>
<evidence type="ECO:0000313" key="8">
    <source>
        <dbReference type="EMBL" id="MBO8426615.1"/>
    </source>
</evidence>
<proteinExistence type="inferred from homology"/>
<dbReference type="SUPFAM" id="SSF81296">
    <property type="entry name" value="E set domains"/>
    <property type="match status" value="1"/>
</dbReference>
<reference evidence="8" key="2">
    <citation type="journal article" date="2021" name="PeerJ">
        <title>Extensive microbial diversity within the chicken gut microbiome revealed by metagenomics and culture.</title>
        <authorList>
            <person name="Gilroy R."/>
            <person name="Ravi A."/>
            <person name="Getino M."/>
            <person name="Pursley I."/>
            <person name="Horton D.L."/>
            <person name="Alikhan N.F."/>
            <person name="Baker D."/>
            <person name="Gharbi K."/>
            <person name="Hall N."/>
            <person name="Watson M."/>
            <person name="Adriaenssens E.M."/>
            <person name="Foster-Nyarko E."/>
            <person name="Jarju S."/>
            <person name="Secka A."/>
            <person name="Antonio M."/>
            <person name="Oren A."/>
            <person name="Chaudhuri R.R."/>
            <person name="La Ragione R."/>
            <person name="Hildebrand F."/>
            <person name="Pallen M.J."/>
        </authorList>
    </citation>
    <scope>NUCLEOTIDE SEQUENCE</scope>
    <source>
        <strain evidence="8">17113</strain>
    </source>
</reference>
<dbReference type="InterPro" id="IPR013784">
    <property type="entry name" value="Carb-bd-like_fold"/>
</dbReference>
<gene>
    <name evidence="8" type="ORF">IAC61_04775</name>
</gene>